<name>A0AAV1U8X8_9STRA</name>
<organism evidence="1 2">
    <name type="scientific">Peronospora matthiolae</name>
    <dbReference type="NCBI Taxonomy" id="2874970"/>
    <lineage>
        <taxon>Eukaryota</taxon>
        <taxon>Sar</taxon>
        <taxon>Stramenopiles</taxon>
        <taxon>Oomycota</taxon>
        <taxon>Peronosporomycetes</taxon>
        <taxon>Peronosporales</taxon>
        <taxon>Peronosporaceae</taxon>
        <taxon>Peronospora</taxon>
    </lineage>
</organism>
<comment type="caution">
    <text evidence="1">The sequence shown here is derived from an EMBL/GenBank/DDBJ whole genome shotgun (WGS) entry which is preliminary data.</text>
</comment>
<gene>
    <name evidence="1" type="ORF">PM001_LOCUS15701</name>
</gene>
<accession>A0AAV1U8X8</accession>
<proteinExistence type="predicted"/>
<evidence type="ECO:0000313" key="1">
    <source>
        <dbReference type="EMBL" id="CAK7930551.1"/>
    </source>
</evidence>
<dbReference type="AlphaFoldDB" id="A0AAV1U8X8"/>
<dbReference type="Proteomes" id="UP001162060">
    <property type="component" value="Unassembled WGS sequence"/>
</dbReference>
<sequence>MNKAGVSMAEISFHPVKSSVSACGEPAVSSERCTAGLLMQQRGTHGQPSEDCPDAVDAVIGMLTL</sequence>
<reference evidence="1" key="1">
    <citation type="submission" date="2024-01" db="EMBL/GenBank/DDBJ databases">
        <authorList>
            <person name="Webb A."/>
        </authorList>
    </citation>
    <scope>NUCLEOTIDE SEQUENCE</scope>
    <source>
        <strain evidence="1">Pm1</strain>
    </source>
</reference>
<protein>
    <submittedName>
        <fullName evidence="1">Uncharacterized protein</fullName>
    </submittedName>
</protein>
<evidence type="ECO:0000313" key="2">
    <source>
        <dbReference type="Proteomes" id="UP001162060"/>
    </source>
</evidence>
<dbReference type="EMBL" id="CAKLBY020000168">
    <property type="protein sequence ID" value="CAK7930551.1"/>
    <property type="molecule type" value="Genomic_DNA"/>
</dbReference>